<dbReference type="EMBL" id="FZQP02002879">
    <property type="protein sequence ID" value="VVC96753.1"/>
    <property type="molecule type" value="Genomic_DNA"/>
</dbReference>
<evidence type="ECO:0000313" key="2">
    <source>
        <dbReference type="EMBL" id="VVC96753.1"/>
    </source>
</evidence>
<protein>
    <submittedName>
        <fullName evidence="2">Uncharacterized protein</fullName>
    </submittedName>
</protein>
<accession>A0A5E4QEP3</accession>
<name>A0A5E4QEP3_9NEOP</name>
<feature type="region of interest" description="Disordered" evidence="1">
    <location>
        <begin position="121"/>
        <end position="174"/>
    </location>
</feature>
<organism evidence="2 3">
    <name type="scientific">Leptidea sinapis</name>
    <dbReference type="NCBI Taxonomy" id="189913"/>
    <lineage>
        <taxon>Eukaryota</taxon>
        <taxon>Metazoa</taxon>
        <taxon>Ecdysozoa</taxon>
        <taxon>Arthropoda</taxon>
        <taxon>Hexapoda</taxon>
        <taxon>Insecta</taxon>
        <taxon>Pterygota</taxon>
        <taxon>Neoptera</taxon>
        <taxon>Endopterygota</taxon>
        <taxon>Lepidoptera</taxon>
        <taxon>Glossata</taxon>
        <taxon>Ditrysia</taxon>
        <taxon>Papilionoidea</taxon>
        <taxon>Pieridae</taxon>
        <taxon>Dismorphiinae</taxon>
        <taxon>Leptidea</taxon>
    </lineage>
</organism>
<reference evidence="2 3" key="1">
    <citation type="submission" date="2017-07" db="EMBL/GenBank/DDBJ databases">
        <authorList>
            <person name="Talla V."/>
            <person name="Backstrom N."/>
        </authorList>
    </citation>
    <scope>NUCLEOTIDE SEQUENCE [LARGE SCALE GENOMIC DNA]</scope>
</reference>
<proteinExistence type="predicted"/>
<evidence type="ECO:0000313" key="3">
    <source>
        <dbReference type="Proteomes" id="UP000324832"/>
    </source>
</evidence>
<dbReference type="Proteomes" id="UP000324832">
    <property type="component" value="Unassembled WGS sequence"/>
</dbReference>
<dbReference type="AlphaFoldDB" id="A0A5E4QEP3"/>
<sequence>MLSVIAMRRPDDEQPGARADDDEFVDISHMQLLVEAGPSGLHYGGPAPPLAHPQPYITVPAHLPGAPASATVTTAATASVDDLFALYLTPTGHDDIKYQLPFIKGDEATSPRIARKVVISIPAPQRPTRRDTGRGGSSEEPTAHTEPLHLAGCSQMPDSASALNAPMEASHVPL</sequence>
<gene>
    <name evidence="2" type="ORF">LSINAPIS_LOCUS8182</name>
</gene>
<evidence type="ECO:0000256" key="1">
    <source>
        <dbReference type="SAM" id="MobiDB-lite"/>
    </source>
</evidence>
<keyword evidence="3" id="KW-1185">Reference proteome</keyword>